<dbReference type="EMBL" id="JABEZX010000005">
    <property type="protein sequence ID" value="MBA0556386.1"/>
    <property type="molecule type" value="Genomic_DNA"/>
</dbReference>
<sequence length="174" mass="19853">MGSCLPECAKKDLMHVVGSTFGGVIRSEVKGEYCRLKVQLDTQRPLQKGIFIFMEHQERDCTKISSEERERTERDLPYSIALKAELNLLRDDDVSRSGDSIKVAPESGQKTEGISEMETDLPSIHRDGPKRFKFEFRDLNDFVSSDSLIPILEHDNTPLQQRSKAAKRQADRKQ</sequence>
<feature type="region of interest" description="Disordered" evidence="1">
    <location>
        <begin position="95"/>
        <end position="115"/>
    </location>
</feature>
<dbReference type="AlphaFoldDB" id="A0A7J8LVC7"/>
<name>A0A7J8LVC7_9ROSI</name>
<gene>
    <name evidence="2" type="ORF">Golob_026492</name>
</gene>
<accession>A0A7J8LVC7</accession>
<evidence type="ECO:0000313" key="3">
    <source>
        <dbReference type="Proteomes" id="UP000593572"/>
    </source>
</evidence>
<evidence type="ECO:0000313" key="2">
    <source>
        <dbReference type="EMBL" id="MBA0556386.1"/>
    </source>
</evidence>
<protein>
    <submittedName>
        <fullName evidence="2">Uncharacterized protein</fullName>
    </submittedName>
</protein>
<reference evidence="2 3" key="1">
    <citation type="journal article" date="2019" name="Genome Biol. Evol.">
        <title>Insights into the evolution of the New World diploid cottons (Gossypium, subgenus Houzingenia) based on genome sequencing.</title>
        <authorList>
            <person name="Grover C.E."/>
            <person name="Arick M.A. 2nd"/>
            <person name="Thrash A."/>
            <person name="Conover J.L."/>
            <person name="Sanders W.S."/>
            <person name="Peterson D.G."/>
            <person name="Frelichowski J.E."/>
            <person name="Scheffler J.A."/>
            <person name="Scheffler B.E."/>
            <person name="Wendel J.F."/>
        </authorList>
    </citation>
    <scope>NUCLEOTIDE SEQUENCE [LARGE SCALE GENOMIC DNA]</scope>
    <source>
        <strain evidence="2">157</strain>
        <tissue evidence="2">Leaf</tissue>
    </source>
</reference>
<keyword evidence="3" id="KW-1185">Reference proteome</keyword>
<organism evidence="2 3">
    <name type="scientific">Gossypium lobatum</name>
    <dbReference type="NCBI Taxonomy" id="34289"/>
    <lineage>
        <taxon>Eukaryota</taxon>
        <taxon>Viridiplantae</taxon>
        <taxon>Streptophyta</taxon>
        <taxon>Embryophyta</taxon>
        <taxon>Tracheophyta</taxon>
        <taxon>Spermatophyta</taxon>
        <taxon>Magnoliopsida</taxon>
        <taxon>eudicotyledons</taxon>
        <taxon>Gunneridae</taxon>
        <taxon>Pentapetalae</taxon>
        <taxon>rosids</taxon>
        <taxon>malvids</taxon>
        <taxon>Malvales</taxon>
        <taxon>Malvaceae</taxon>
        <taxon>Malvoideae</taxon>
        <taxon>Gossypium</taxon>
    </lineage>
</organism>
<proteinExistence type="predicted"/>
<dbReference type="Proteomes" id="UP000593572">
    <property type="component" value="Unassembled WGS sequence"/>
</dbReference>
<comment type="caution">
    <text evidence="2">The sequence shown here is derived from an EMBL/GenBank/DDBJ whole genome shotgun (WGS) entry which is preliminary data.</text>
</comment>
<feature type="region of interest" description="Disordered" evidence="1">
    <location>
        <begin position="151"/>
        <end position="174"/>
    </location>
</feature>
<evidence type="ECO:0000256" key="1">
    <source>
        <dbReference type="SAM" id="MobiDB-lite"/>
    </source>
</evidence>